<dbReference type="AlphaFoldDB" id="A0A0M3J3S0"/>
<proteinExistence type="predicted"/>
<reference evidence="1" key="1">
    <citation type="submission" date="2017-02" db="UniProtKB">
        <authorList>
            <consortium name="WormBaseParasite"/>
        </authorList>
    </citation>
    <scope>IDENTIFICATION</scope>
</reference>
<dbReference type="InterPro" id="IPR036514">
    <property type="entry name" value="SGNH_hydro_sf"/>
</dbReference>
<name>A0A0M3J3S0_ANISI</name>
<sequence>LLLMSVGGNDIGYSEIVSTLIWGESSSLFASVDMRFFYASYQLDRIAASLHKIKPLQIVIPHYFDVTRNEKGIIDANCDELHQISTENLRMAEKKILRRINKLLSKKSQEYGWKVIEHIADIFHSRGLCSTKSFIRSVRDSIRLQGNSLGAFHPIEEAHQKIADIIWQQLQHSNSSS</sequence>
<protein>
    <submittedName>
        <fullName evidence="1">SGNH/GDSL hydrolase family protein</fullName>
    </submittedName>
</protein>
<organism evidence="1">
    <name type="scientific">Anisakis simplex</name>
    <name type="common">Herring worm</name>
    <dbReference type="NCBI Taxonomy" id="6269"/>
    <lineage>
        <taxon>Eukaryota</taxon>
        <taxon>Metazoa</taxon>
        <taxon>Ecdysozoa</taxon>
        <taxon>Nematoda</taxon>
        <taxon>Chromadorea</taxon>
        <taxon>Rhabditida</taxon>
        <taxon>Spirurina</taxon>
        <taxon>Ascaridomorpha</taxon>
        <taxon>Ascaridoidea</taxon>
        <taxon>Anisakidae</taxon>
        <taxon>Anisakis</taxon>
        <taxon>Anisakis simplex complex</taxon>
    </lineage>
</organism>
<evidence type="ECO:0000313" key="1">
    <source>
        <dbReference type="WBParaSite" id="ASIM_0000218301-mRNA-1"/>
    </source>
</evidence>
<dbReference type="PANTHER" id="PTHR37981">
    <property type="entry name" value="LIPASE 2"/>
    <property type="match status" value="1"/>
</dbReference>
<dbReference type="SUPFAM" id="SSF52266">
    <property type="entry name" value="SGNH hydrolase"/>
    <property type="match status" value="1"/>
</dbReference>
<accession>A0A0M3J3S0</accession>
<dbReference type="GO" id="GO:0006629">
    <property type="term" value="P:lipid metabolic process"/>
    <property type="evidence" value="ECO:0007669"/>
    <property type="project" value="TreeGrafter"/>
</dbReference>
<dbReference type="WBParaSite" id="ASIM_0000218301-mRNA-1">
    <property type="protein sequence ID" value="ASIM_0000218301-mRNA-1"/>
    <property type="gene ID" value="ASIM_0000218301"/>
</dbReference>
<dbReference type="Gene3D" id="3.40.50.1110">
    <property type="entry name" value="SGNH hydrolase"/>
    <property type="match status" value="1"/>
</dbReference>
<dbReference type="GO" id="GO:0016788">
    <property type="term" value="F:hydrolase activity, acting on ester bonds"/>
    <property type="evidence" value="ECO:0007669"/>
    <property type="project" value="InterPro"/>
</dbReference>
<dbReference type="InterPro" id="IPR037460">
    <property type="entry name" value="SEST-like"/>
</dbReference>
<dbReference type="PANTHER" id="PTHR37981:SF1">
    <property type="entry name" value="SGNH HYDROLASE-TYPE ESTERASE DOMAIN-CONTAINING PROTEIN"/>
    <property type="match status" value="1"/>
</dbReference>